<keyword evidence="3" id="KW-1185">Reference proteome</keyword>
<proteinExistence type="predicted"/>
<sequence>MSKHLFSLIFLGFLIASLSTKANTFNQDSITKISEIDVLMDHPSLNNKEKKVFQEKFQNFWSKAQKNTAQRDSILAICERFRKKRARVVPDFYDYFKSLILFNEKGLNETDYTNWQNGLLHQLNAPKAKLRNINEFLKQTNYLLKDSLLYKSFSTRWKTRSHDFHYVYDKKLKIVFDATELVCYSQKDSCTIYNASGVYFPFEKKWIGTKGKIAWTRAGKSPSDEYADFENYQIDITKPRIEVDTVQYRNKQLFKNSVSGSLTERVNIVKDPASATYPRFNSFNQDIAIDSLFSNISYKGGIAIQGSKFIGKGNSEQPARIKLTRNDSLFIEASSEYFSFSNNKIIGKDAEITLHLDTFKIYHPNLHLKILTKDKELILTRDGTGMSQSPYFNNYHNLLMDFGILHWKMDEDIIHFQKMKGASHRLAKFESINYFTNNHYLRLKGMDDKHPLVLLNAFAEHMYSNSFTTEEYASYIKKPISQVRQQVISLSFQGFVNYDAANDEITIEKRCSNYISAAMGQQDYDVIHFTSKTEKLQDDATLNLKNFHLQINGVDQVSVSNSQNVTFVPRGGELLVKQNRDFEFNGLIKAGPLNMYGRNFNFSYDQFKVEMGLIDSLKAYIPSDDKGQFAKRNAIFLENIVKNATANLLIDDPSNKSGNEYLAQYPIFNSYDSSYLYYDKQFIQNGVYKKDKFYIKVDPFTIDNINKLSDQDLQFQGEFKSGGIVPDFRESLIVNTDNSIGFAHAIDQNGVLVYEKATFTDSLFLNNDGLWGKGTFTQNNTKIVSDHFVLLPDRAKGQAESYTLMAQTVPFSHPDISGKNVWVEWQTEKNQFKIQSQGKDSPLGMYQGYASLTGIVNISNDKMDGSGEMVYANGSFTSNHFNYSGRKITADTSKFKLLSHNEAGYSFKAESCDAVIDLKTQRTDFKSTIAGNYSSFPSNNYICQLNSFKWNMTNDQIEFGSEELTNLNQLWETGQINNLPKESFNTFISTHFDQDSLSFETPYAIYDTTDYTIAAKFVEKLRVADANILPLHGNITVKNDGYLAPLSNCEILVDTLLHFHKITDAMIEVKGKREYTGTGFYTYKDELDEEQEIYFNEISVDSTGQTIASGALPDAKSFTLSPDFDFRGEVHLAAREKHLRFDGETQIHNKCDNIKHRWLSFNAPIDPENILIPIDTIGRDKENVKIFNSLYLTNDSIHIYPAFLSTRKFYTDNPLLTVAGYLTYNKGENLYQIASEEKLRNPDLPGNQISYNMTNCDLNAEGLINFGVELGHVKTTAAGTLDYDSDKSKLTINTCLGFDFYFSEHLLKMMSKHISNSVQRPSNLNNEDFLRTFPLIFPKGESDKIIEEIKKKSTYDALPDTIKQTLFFNRVMLTWDAKNKAYYSQGELELGSILNKSFNNIVKGKIEIRKRRRGNRMYLYMELEDGAWFYFEYQNQVMFMRSSISEINLAMEEVKEDERRFRDPVSRLNYLYLLAPMSKVTRFKKLHELDTSNQ</sequence>
<gene>
    <name evidence="2" type="ORF">EV201_2981</name>
</gene>
<dbReference type="OrthoDB" id="1465441at2"/>
<dbReference type="EMBL" id="SHKN01000004">
    <property type="protein sequence ID" value="RZT91768.1"/>
    <property type="molecule type" value="Genomic_DNA"/>
</dbReference>
<feature type="chain" id="PRO_5020758249" evidence="1">
    <location>
        <begin position="23"/>
        <end position="1494"/>
    </location>
</feature>
<accession>A0A4Q7VAP9</accession>
<keyword evidence="1" id="KW-0732">Signal</keyword>
<protein>
    <submittedName>
        <fullName evidence="2">Uncharacterized protein</fullName>
    </submittedName>
</protein>
<evidence type="ECO:0000313" key="2">
    <source>
        <dbReference type="EMBL" id="RZT91768.1"/>
    </source>
</evidence>
<reference evidence="2 3" key="1">
    <citation type="submission" date="2019-02" db="EMBL/GenBank/DDBJ databases">
        <title>Genomic Encyclopedia of Type Strains, Phase IV (KMG-IV): sequencing the most valuable type-strain genomes for metagenomic binning, comparative biology and taxonomic classification.</title>
        <authorList>
            <person name="Goeker M."/>
        </authorList>
    </citation>
    <scope>NUCLEOTIDE SEQUENCE [LARGE SCALE GENOMIC DNA]</scope>
    <source>
        <strain evidence="2 3">DSM 28825</strain>
    </source>
</reference>
<organism evidence="2 3">
    <name type="scientific">Ancylomarina subtilis</name>
    <dbReference type="NCBI Taxonomy" id="1639035"/>
    <lineage>
        <taxon>Bacteria</taxon>
        <taxon>Pseudomonadati</taxon>
        <taxon>Bacteroidota</taxon>
        <taxon>Bacteroidia</taxon>
        <taxon>Marinilabiliales</taxon>
        <taxon>Marinifilaceae</taxon>
        <taxon>Ancylomarina</taxon>
    </lineage>
</organism>
<comment type="caution">
    <text evidence="2">The sequence shown here is derived from an EMBL/GenBank/DDBJ whole genome shotgun (WGS) entry which is preliminary data.</text>
</comment>
<feature type="signal peptide" evidence="1">
    <location>
        <begin position="1"/>
        <end position="22"/>
    </location>
</feature>
<evidence type="ECO:0000313" key="3">
    <source>
        <dbReference type="Proteomes" id="UP000293562"/>
    </source>
</evidence>
<evidence type="ECO:0000256" key="1">
    <source>
        <dbReference type="SAM" id="SignalP"/>
    </source>
</evidence>
<dbReference type="Proteomes" id="UP000293562">
    <property type="component" value="Unassembled WGS sequence"/>
</dbReference>
<dbReference type="RefSeq" id="WP_130308345.1">
    <property type="nucleotide sequence ID" value="NZ_SHKN01000004.1"/>
</dbReference>
<name>A0A4Q7VAP9_9BACT</name>